<evidence type="ECO:0000313" key="3">
    <source>
        <dbReference type="Proteomes" id="UP000714915"/>
    </source>
</evidence>
<protein>
    <submittedName>
        <fullName evidence="2">Uncharacterized protein</fullName>
    </submittedName>
</protein>
<feature type="non-terminal residue" evidence="2">
    <location>
        <position position="73"/>
    </location>
</feature>
<reference evidence="2" key="2">
    <citation type="journal article" date="2021" name="Microbiome">
        <title>Successional dynamics and alternative stable states in a saline activated sludge microbial community over 9 years.</title>
        <authorList>
            <person name="Wang Y."/>
            <person name="Ye J."/>
            <person name="Ju F."/>
            <person name="Liu L."/>
            <person name="Boyd J.A."/>
            <person name="Deng Y."/>
            <person name="Parks D.H."/>
            <person name="Jiang X."/>
            <person name="Yin X."/>
            <person name="Woodcroft B.J."/>
            <person name="Tyson G.W."/>
            <person name="Hugenholtz P."/>
            <person name="Polz M.F."/>
            <person name="Zhang T."/>
        </authorList>
    </citation>
    <scope>NUCLEOTIDE SEQUENCE</scope>
    <source>
        <strain evidence="2">HKST-UBA09</strain>
    </source>
</reference>
<proteinExistence type="predicted"/>
<organism evidence="2 3">
    <name type="scientific">Candidatus Dojkabacteria bacterium</name>
    <dbReference type="NCBI Taxonomy" id="2099670"/>
    <lineage>
        <taxon>Bacteria</taxon>
        <taxon>Candidatus Dojkabacteria</taxon>
    </lineage>
</organism>
<accession>A0A955RM83</accession>
<dbReference type="Proteomes" id="UP000714915">
    <property type="component" value="Unassembled WGS sequence"/>
</dbReference>
<sequence>MKEIKKIDPMSMGKVMGGIYALFGLLFAVLMLCFASSLSSAVDSNAGASVLFGGGILSLIFLPISYGIGGLIG</sequence>
<evidence type="ECO:0000313" key="2">
    <source>
        <dbReference type="EMBL" id="MCA9387087.1"/>
    </source>
</evidence>
<feature type="transmembrane region" description="Helical" evidence="1">
    <location>
        <begin position="51"/>
        <end position="72"/>
    </location>
</feature>
<comment type="caution">
    <text evidence="2">The sequence shown here is derived from an EMBL/GenBank/DDBJ whole genome shotgun (WGS) entry which is preliminary data.</text>
</comment>
<dbReference type="EMBL" id="JAGQLF010000046">
    <property type="protein sequence ID" value="MCA9387087.1"/>
    <property type="molecule type" value="Genomic_DNA"/>
</dbReference>
<name>A0A955RM83_9BACT</name>
<evidence type="ECO:0000256" key="1">
    <source>
        <dbReference type="SAM" id="Phobius"/>
    </source>
</evidence>
<keyword evidence="1" id="KW-0472">Membrane</keyword>
<keyword evidence="1" id="KW-1133">Transmembrane helix</keyword>
<reference evidence="2" key="1">
    <citation type="submission" date="2020-04" db="EMBL/GenBank/DDBJ databases">
        <authorList>
            <person name="Zhang T."/>
        </authorList>
    </citation>
    <scope>NUCLEOTIDE SEQUENCE</scope>
    <source>
        <strain evidence="2">HKST-UBA09</strain>
    </source>
</reference>
<keyword evidence="1" id="KW-0812">Transmembrane</keyword>
<gene>
    <name evidence="2" type="ORF">KC669_03575</name>
</gene>
<dbReference type="AlphaFoldDB" id="A0A955RM83"/>